<evidence type="ECO:0000256" key="2">
    <source>
        <dbReference type="ARBA" id="ARBA00022827"/>
    </source>
</evidence>
<dbReference type="InterPro" id="IPR043683">
    <property type="entry name" value="TetX_monooxygenase"/>
</dbReference>
<evidence type="ECO:0000313" key="8">
    <source>
        <dbReference type="Proteomes" id="UP000183200"/>
    </source>
</evidence>
<comment type="function">
    <text evidence="5">An FAD-requiring monooxygenase active on some tetracycline antibiotic derivatives, which leads to their inactivation. Hydroxylates carbon 11a of tetracycline and some analogs.</text>
</comment>
<comment type="subcellular location">
    <subcellularLocation>
        <location evidence="5">Cytoplasm</location>
    </subcellularLocation>
</comment>
<gene>
    <name evidence="7" type="ORF">SAMN05421820_10458</name>
</gene>
<feature type="binding site" evidence="5">
    <location>
        <position position="107"/>
    </location>
    <ligand>
        <name>FAD</name>
        <dbReference type="ChEBI" id="CHEBI:57692"/>
    </ligand>
</feature>
<dbReference type="InterPro" id="IPR036188">
    <property type="entry name" value="FAD/NAD-bd_sf"/>
</dbReference>
<reference evidence="8" key="1">
    <citation type="submission" date="2016-10" db="EMBL/GenBank/DDBJ databases">
        <authorList>
            <person name="Varghese N."/>
            <person name="Submissions S."/>
        </authorList>
    </citation>
    <scope>NUCLEOTIDE SEQUENCE [LARGE SCALE GENOMIC DNA]</scope>
    <source>
        <strain evidence="8">DSM 19110</strain>
    </source>
</reference>
<evidence type="ECO:0000256" key="4">
    <source>
        <dbReference type="ARBA" id="ARBA00023033"/>
    </source>
</evidence>
<keyword evidence="5" id="KW-0547">Nucleotide-binding</keyword>
<accession>A0A1G9U4M3</accession>
<feature type="binding site" evidence="5">
    <location>
        <position position="49"/>
    </location>
    <ligand>
        <name>FAD</name>
        <dbReference type="ChEBI" id="CHEBI:57692"/>
    </ligand>
</feature>
<dbReference type="EC" id="1.14.13.-" evidence="5"/>
<dbReference type="AlphaFoldDB" id="A0A1G9U4M3"/>
<dbReference type="InterPro" id="IPR002938">
    <property type="entry name" value="FAD-bd"/>
</dbReference>
<dbReference type="OrthoDB" id="9782160at2"/>
<comment type="cofactor">
    <cofactor evidence="5">
        <name>FAD</name>
        <dbReference type="ChEBI" id="CHEBI:57692"/>
    </cofactor>
</comment>
<evidence type="ECO:0000256" key="5">
    <source>
        <dbReference type="HAMAP-Rule" id="MF_00845"/>
    </source>
</evidence>
<dbReference type="GO" id="GO:0071949">
    <property type="term" value="F:FAD binding"/>
    <property type="evidence" value="ECO:0007669"/>
    <property type="project" value="InterPro"/>
</dbReference>
<comment type="catalytic activity">
    <reaction evidence="5">
        <text>a tetracycline + NADPH + O2 + H(+) = an 11a-hydroxytetracycline + NADP(+) + H2O</text>
        <dbReference type="Rhea" id="RHEA:61444"/>
        <dbReference type="ChEBI" id="CHEBI:15377"/>
        <dbReference type="ChEBI" id="CHEBI:15378"/>
        <dbReference type="ChEBI" id="CHEBI:15379"/>
        <dbReference type="ChEBI" id="CHEBI:57783"/>
        <dbReference type="ChEBI" id="CHEBI:58349"/>
        <dbReference type="ChEBI" id="CHEBI:144644"/>
        <dbReference type="ChEBI" id="CHEBI:144645"/>
    </reaction>
</comment>
<comment type="domain">
    <text evidence="5">Consists of an N-terminal FAD-binding domain with a Rossman fold and a C-terminal substrate-binding domain.</text>
</comment>
<keyword evidence="4 5" id="KW-0503">Monooxygenase</keyword>
<keyword evidence="5" id="KW-0963">Cytoplasm</keyword>
<feature type="binding site" evidence="5">
    <location>
        <position position="42"/>
    </location>
    <ligand>
        <name>NADPH</name>
        <dbReference type="ChEBI" id="CHEBI:57783"/>
    </ligand>
</feature>
<dbReference type="Gene3D" id="3.50.50.60">
    <property type="entry name" value="FAD/NAD(P)-binding domain"/>
    <property type="match status" value="1"/>
</dbReference>
<evidence type="ECO:0000256" key="3">
    <source>
        <dbReference type="ARBA" id="ARBA00023002"/>
    </source>
</evidence>
<dbReference type="GO" id="GO:0005737">
    <property type="term" value="C:cytoplasm"/>
    <property type="evidence" value="ECO:0007669"/>
    <property type="project" value="UniProtKB-SubCell"/>
</dbReference>
<organism evidence="7 8">
    <name type="scientific">Pedobacter steynii</name>
    <dbReference type="NCBI Taxonomy" id="430522"/>
    <lineage>
        <taxon>Bacteria</taxon>
        <taxon>Pseudomonadati</taxon>
        <taxon>Bacteroidota</taxon>
        <taxon>Sphingobacteriia</taxon>
        <taxon>Sphingobacteriales</taxon>
        <taxon>Sphingobacteriaceae</taxon>
        <taxon>Pedobacter</taxon>
    </lineage>
</organism>
<keyword evidence="2 5" id="KW-0274">FAD</keyword>
<keyword evidence="3 5" id="KW-0560">Oxidoreductase</keyword>
<dbReference type="RefSeq" id="WP_074607111.1">
    <property type="nucleotide sequence ID" value="NZ_FNGY01000004.1"/>
</dbReference>
<feature type="binding site" evidence="5">
    <location>
        <position position="300"/>
    </location>
    <ligand>
        <name>FAD</name>
        <dbReference type="ChEBI" id="CHEBI:57692"/>
    </ligand>
</feature>
<dbReference type="GO" id="GO:0046677">
    <property type="term" value="P:response to antibiotic"/>
    <property type="evidence" value="ECO:0007669"/>
    <property type="project" value="InterPro"/>
</dbReference>
<dbReference type="SUPFAM" id="SSF51905">
    <property type="entry name" value="FAD/NAD(P)-binding domain"/>
    <property type="match status" value="1"/>
</dbReference>
<evidence type="ECO:0000256" key="1">
    <source>
        <dbReference type="ARBA" id="ARBA00022630"/>
    </source>
</evidence>
<dbReference type="Pfam" id="PF01494">
    <property type="entry name" value="FAD_binding_3"/>
    <property type="match status" value="1"/>
</dbReference>
<dbReference type="PANTHER" id="PTHR46972:SF1">
    <property type="entry name" value="FAD DEPENDENT OXIDOREDUCTASE DOMAIN-CONTAINING PROTEIN"/>
    <property type="match status" value="1"/>
</dbReference>
<comment type="subunit">
    <text evidence="5">Monomer.</text>
</comment>
<protein>
    <recommendedName>
        <fullName evidence="5">Flavin-dependent monooxygenase</fullName>
    </recommendedName>
    <alternativeName>
        <fullName evidence="5">TetX monooxygenase</fullName>
        <shortName evidence="5">TetX</shortName>
        <ecNumber evidence="5">1.14.13.-</ecNumber>
    </alternativeName>
</protein>
<keyword evidence="5" id="KW-0521">NADP</keyword>
<dbReference type="EMBL" id="FNGY01000004">
    <property type="protein sequence ID" value="SDM54851.1"/>
    <property type="molecule type" value="Genomic_DNA"/>
</dbReference>
<dbReference type="GO" id="GO:0004497">
    <property type="term" value="F:monooxygenase activity"/>
    <property type="evidence" value="ECO:0007669"/>
    <property type="project" value="UniProtKB-UniRule"/>
</dbReference>
<comment type="similarity">
    <text evidence="5">Belongs to the aromatic-ring hydroxylase family. TetX subfamily.</text>
</comment>
<dbReference type="PANTHER" id="PTHR46972">
    <property type="entry name" value="MONOOXYGENASE ASQM-RELATED"/>
    <property type="match status" value="1"/>
</dbReference>
<name>A0A1G9U4M3_9SPHI</name>
<dbReference type="HAMAP" id="MF_00845">
    <property type="entry name" value="TetX_monooxygenase"/>
    <property type="match status" value="1"/>
</dbReference>
<dbReference type="Proteomes" id="UP000183200">
    <property type="component" value="Unassembled WGS sequence"/>
</dbReference>
<evidence type="ECO:0000313" key="7">
    <source>
        <dbReference type="EMBL" id="SDM54851.1"/>
    </source>
</evidence>
<feature type="domain" description="FAD-binding" evidence="6">
    <location>
        <begin position="7"/>
        <end position="354"/>
    </location>
</feature>
<keyword evidence="8" id="KW-1185">Reference proteome</keyword>
<proteinExistence type="inferred from homology"/>
<dbReference type="PRINTS" id="PR00420">
    <property type="entry name" value="RNGMNOXGNASE"/>
</dbReference>
<evidence type="ECO:0000259" key="6">
    <source>
        <dbReference type="Pfam" id="PF01494"/>
    </source>
</evidence>
<keyword evidence="1 5" id="KW-0285">Flavoprotein</keyword>
<sequence>MKKNKRIAIIGGGPGGLTLARLLQVQGADVKVYERDFDQENRIQGATLDLHEESGLEALRRAGLLTEFYANFRPGAGKMRIMDKDAVIKMDWDEPGDLVDDRPEIDRGPLRNILLESLHADTVVWDSQYVAMVQQENQWHIQFKNGSSAIADVVIAADGAKSKIRPLLSTIAPVYSGITIVEGNVYQADKNAPALQKLLDGGKIFAFGEGKSLILSAKGDGSLSFYTGCRVEESWVQDSGIDFSYKSQVFEWFKREFGSWDIIWQELFQAEEISFVPRPQYYFPLDQQWETQSNLTIIGDAAHVMPPYAGEGVNMAMQDAMELAECLGNEEFPTIQTAIAAYEKQMLSRAAEVTKMTLDSTEMLHAEDAAERLTKMFSDFDEH</sequence>